<name>A0A110B5M2_9SPHI</name>
<protein>
    <submittedName>
        <fullName evidence="1">Uncharacterized protein</fullName>
    </submittedName>
</protein>
<dbReference type="OrthoDB" id="1377102at2"/>
<keyword evidence="2" id="KW-1185">Reference proteome</keyword>
<accession>A0A110B5M2</accession>
<proteinExistence type="predicted"/>
<dbReference type="EMBL" id="AP017313">
    <property type="protein sequence ID" value="BAU54523.1"/>
    <property type="molecule type" value="Genomic_DNA"/>
</dbReference>
<dbReference type="KEGG" id="mgot:MgSA37_02699"/>
<dbReference type="RefSeq" id="WP_096352492.1">
    <property type="nucleotide sequence ID" value="NZ_AP017313.1"/>
</dbReference>
<dbReference type="Proteomes" id="UP000218263">
    <property type="component" value="Chromosome"/>
</dbReference>
<organism evidence="1 2">
    <name type="scientific">Mucilaginibacter gotjawali</name>
    <dbReference type="NCBI Taxonomy" id="1550579"/>
    <lineage>
        <taxon>Bacteria</taxon>
        <taxon>Pseudomonadati</taxon>
        <taxon>Bacteroidota</taxon>
        <taxon>Sphingobacteriia</taxon>
        <taxon>Sphingobacteriales</taxon>
        <taxon>Sphingobacteriaceae</taxon>
        <taxon>Mucilaginibacter</taxon>
    </lineage>
</organism>
<dbReference type="AlphaFoldDB" id="A0A110B5M2"/>
<evidence type="ECO:0000313" key="2">
    <source>
        <dbReference type="Proteomes" id="UP000218263"/>
    </source>
</evidence>
<reference evidence="1 2" key="1">
    <citation type="submission" date="2015-12" db="EMBL/GenBank/DDBJ databases">
        <title>Genome sequence of Mucilaginibacter gotjawali.</title>
        <authorList>
            <person name="Lee J.S."/>
            <person name="Lee K.C."/>
            <person name="Kim K.K."/>
            <person name="Lee B.W."/>
        </authorList>
    </citation>
    <scope>NUCLEOTIDE SEQUENCE [LARGE SCALE GENOMIC DNA]</scope>
    <source>
        <strain evidence="1 2">SA3-7</strain>
    </source>
</reference>
<sequence length="177" mass="20124">MIDRGSLKEKYATMATDDLLEITSNKSDYTELAVSVALEELKKRNVAEAEIKSYVSVLAYKPDQTVINNHFVDLNIFHKVGNYTLVIPIIKHRAYSDFCRYTGFALKKRQANYYLVTGTTFLIIAIILAANYQASFLLIWASGFSISFLFDIGYNKTRQIGQIREKVDEGKDPEAVF</sequence>
<gene>
    <name evidence="1" type="ORF">MgSA37_02699</name>
</gene>
<evidence type="ECO:0000313" key="1">
    <source>
        <dbReference type="EMBL" id="BAU54523.1"/>
    </source>
</evidence>